<dbReference type="KEGG" id="cmb:CSW64_18440"/>
<keyword evidence="10" id="KW-1185">Reference proteome</keyword>
<dbReference type="PANTHER" id="PTHR11654">
    <property type="entry name" value="OLIGOPEPTIDE TRANSPORTER-RELATED"/>
    <property type="match status" value="1"/>
</dbReference>
<dbReference type="Proteomes" id="UP000228945">
    <property type="component" value="Chromosome"/>
</dbReference>
<comment type="similarity">
    <text evidence="2 7">Belongs to the major facilitator superfamily. Proton-dependent oligopeptide transporter (POT/PTR) (TC 2.A.17) family.</text>
</comment>
<comment type="subcellular location">
    <subcellularLocation>
        <location evidence="1 7">Membrane</location>
        <topology evidence="1 7">Multi-pass membrane protein</topology>
    </subcellularLocation>
</comment>
<evidence type="ECO:0000313" key="10">
    <source>
        <dbReference type="Proteomes" id="UP000228945"/>
    </source>
</evidence>
<dbReference type="InterPro" id="IPR018456">
    <property type="entry name" value="PTR2_symporter_CS"/>
</dbReference>
<dbReference type="InterPro" id="IPR036259">
    <property type="entry name" value="MFS_trans_sf"/>
</dbReference>
<feature type="transmembrane region" description="Helical" evidence="8">
    <location>
        <begin position="67"/>
        <end position="88"/>
    </location>
</feature>
<evidence type="ECO:0000256" key="7">
    <source>
        <dbReference type="RuleBase" id="RU003755"/>
    </source>
</evidence>
<feature type="transmembrane region" description="Helical" evidence="8">
    <location>
        <begin position="6"/>
        <end position="21"/>
    </location>
</feature>
<evidence type="ECO:0000256" key="5">
    <source>
        <dbReference type="ARBA" id="ARBA00022989"/>
    </source>
</evidence>
<keyword evidence="5 8" id="KW-1133">Transmembrane helix</keyword>
<reference evidence="9 10" key="1">
    <citation type="submission" date="2017-10" db="EMBL/GenBank/DDBJ databases">
        <title>Genome sequence of Caulobacter mirabilis FWC38.</title>
        <authorList>
            <person name="Fiebig A."/>
            <person name="Crosson S."/>
        </authorList>
    </citation>
    <scope>NUCLEOTIDE SEQUENCE [LARGE SCALE GENOMIC DNA]</scope>
    <source>
        <strain evidence="9 10">FWC 38</strain>
    </source>
</reference>
<dbReference type="CDD" id="cd17346">
    <property type="entry name" value="MFS_DtpA_like"/>
    <property type="match status" value="1"/>
</dbReference>
<organism evidence="9 10">
    <name type="scientific">Caulobacter mirabilis</name>
    <dbReference type="NCBI Taxonomy" id="69666"/>
    <lineage>
        <taxon>Bacteria</taxon>
        <taxon>Pseudomonadati</taxon>
        <taxon>Pseudomonadota</taxon>
        <taxon>Alphaproteobacteria</taxon>
        <taxon>Caulobacterales</taxon>
        <taxon>Caulobacteraceae</taxon>
        <taxon>Caulobacter</taxon>
    </lineage>
</organism>
<gene>
    <name evidence="9" type="ORF">CSW64_18440</name>
</gene>
<feature type="transmembrane region" description="Helical" evidence="8">
    <location>
        <begin position="257"/>
        <end position="276"/>
    </location>
</feature>
<accession>A0A2D2B4C7</accession>
<keyword evidence="6 8" id="KW-0472">Membrane</keyword>
<dbReference type="GO" id="GO:1904680">
    <property type="term" value="F:peptide transmembrane transporter activity"/>
    <property type="evidence" value="ECO:0007669"/>
    <property type="project" value="InterPro"/>
</dbReference>
<feature type="transmembrane region" description="Helical" evidence="8">
    <location>
        <begin position="231"/>
        <end position="251"/>
    </location>
</feature>
<evidence type="ECO:0000256" key="8">
    <source>
        <dbReference type="SAM" id="Phobius"/>
    </source>
</evidence>
<feature type="transmembrane region" description="Helical" evidence="8">
    <location>
        <begin position="441"/>
        <end position="461"/>
    </location>
</feature>
<dbReference type="GO" id="GO:0016020">
    <property type="term" value="C:membrane"/>
    <property type="evidence" value="ECO:0007669"/>
    <property type="project" value="UniProtKB-SubCell"/>
</dbReference>
<dbReference type="RefSeq" id="WP_099624340.1">
    <property type="nucleotide sequence ID" value="NZ_CP024201.1"/>
</dbReference>
<keyword evidence="4" id="KW-0653">Protein transport</keyword>
<evidence type="ECO:0000256" key="2">
    <source>
        <dbReference type="ARBA" id="ARBA00005982"/>
    </source>
</evidence>
<dbReference type="PROSITE" id="PS01023">
    <property type="entry name" value="PTR2_2"/>
    <property type="match status" value="1"/>
</dbReference>
<dbReference type="Pfam" id="PF00854">
    <property type="entry name" value="PTR2"/>
    <property type="match status" value="2"/>
</dbReference>
<evidence type="ECO:0000256" key="4">
    <source>
        <dbReference type="ARBA" id="ARBA00022856"/>
    </source>
</evidence>
<dbReference type="InterPro" id="IPR005279">
    <property type="entry name" value="Dipep/tripep_permease"/>
</dbReference>
<dbReference type="InterPro" id="IPR000109">
    <property type="entry name" value="POT_fam"/>
</dbReference>
<feature type="transmembrane region" description="Helical" evidence="8">
    <location>
        <begin position="503"/>
        <end position="526"/>
    </location>
</feature>
<feature type="transmembrane region" description="Helical" evidence="8">
    <location>
        <begin position="42"/>
        <end position="61"/>
    </location>
</feature>
<feature type="transmembrane region" description="Helical" evidence="8">
    <location>
        <begin position="305"/>
        <end position="322"/>
    </location>
</feature>
<feature type="transmembrane region" description="Helical" evidence="8">
    <location>
        <begin position="188"/>
        <end position="210"/>
    </location>
</feature>
<proteinExistence type="inferred from homology"/>
<dbReference type="OrthoDB" id="9772725at2"/>
<feature type="transmembrane region" description="Helical" evidence="8">
    <location>
        <begin position="328"/>
        <end position="347"/>
    </location>
</feature>
<name>A0A2D2B4C7_9CAUL</name>
<feature type="transmembrane region" description="Helical" evidence="8">
    <location>
        <begin position="359"/>
        <end position="376"/>
    </location>
</feature>
<dbReference type="GO" id="GO:0006857">
    <property type="term" value="P:oligopeptide transport"/>
    <property type="evidence" value="ECO:0007669"/>
    <property type="project" value="InterPro"/>
</dbReference>
<feature type="transmembrane region" description="Helical" evidence="8">
    <location>
        <begin position="473"/>
        <end position="491"/>
    </location>
</feature>
<keyword evidence="7" id="KW-0813">Transport</keyword>
<evidence type="ECO:0000256" key="1">
    <source>
        <dbReference type="ARBA" id="ARBA00004141"/>
    </source>
</evidence>
<protein>
    <submittedName>
        <fullName evidence="9">MFS transporter</fullName>
    </submittedName>
</protein>
<dbReference type="EMBL" id="CP024201">
    <property type="protein sequence ID" value="ATQ45103.1"/>
    <property type="molecule type" value="Genomic_DNA"/>
</dbReference>
<feature type="transmembrane region" description="Helical" evidence="8">
    <location>
        <begin position="583"/>
        <end position="607"/>
    </location>
</feature>
<dbReference type="SUPFAM" id="SSF103473">
    <property type="entry name" value="MFS general substrate transporter"/>
    <property type="match status" value="2"/>
</dbReference>
<keyword evidence="3 7" id="KW-0812">Transmembrane</keyword>
<evidence type="ECO:0000256" key="6">
    <source>
        <dbReference type="ARBA" id="ARBA00023136"/>
    </source>
</evidence>
<evidence type="ECO:0000256" key="3">
    <source>
        <dbReference type="ARBA" id="ARBA00022692"/>
    </source>
</evidence>
<keyword evidence="4" id="KW-0571">Peptide transport</keyword>
<sequence>MNIVIALGVLITLATGIPVLLQMRNQPRGLIILFFAEMWERFSYYGMRALLIFYLTQHFLFSDEFSSGVYGSYASLVYLLPLIGGLLADRYLGTRKAIAFGALLLVAGHGMMAVEGRPATQTLNYQGAAYEVVVNDGASSVKIGDKTYAFGPGEHGALAIKNLPADAPLPATIEKGKYEMKAERDKTYVGIFYLAISLIIMGVGFLKPNISTIVGQLYPQGDPRRDQGFTLYYYGINLGAFWASVLCGLLGQNVGWWAGFGLAGVGMLIGFIVFVLGKPLLDGKGEPPNPALLAKRVAGPVNREGLIYICGLLGVGVVWLLVQSHALVGTALIVSTAAALAYVGWFVAVKCNKIERERMLLALVLVFGSVVFFTLFEQAGTSLNLFADRNVDLSLISAPMTFELLGHKVLLASHHMYQAAGSPKDVFWIDMGLTASQTQSFNAGFILIFAPIFAAMWLFLGRIKRDPNPVMKFGLGLLQVGLGFLVVVWAAKAGLINPAYQMPLFVLGFLYLLHTTGELFLSPVGLSEITKLSVPSVVSFMMAVWFLSSSIAHFIGGMIAGALGSETVGGQVLDPKGALETSLSGFNMLGWTGVGVGVAFVLISFLIKHWAHGANEAANHPPAEVVDIERQAKPHN</sequence>
<dbReference type="Gene3D" id="1.20.1250.20">
    <property type="entry name" value="MFS general substrate transporter like domains"/>
    <property type="match status" value="2"/>
</dbReference>
<dbReference type="PROSITE" id="PS01022">
    <property type="entry name" value="PTR2_1"/>
    <property type="match status" value="1"/>
</dbReference>
<evidence type="ECO:0000313" key="9">
    <source>
        <dbReference type="EMBL" id="ATQ45103.1"/>
    </source>
</evidence>
<dbReference type="NCBIfam" id="TIGR00924">
    <property type="entry name" value="yjdL_sub1_fam"/>
    <property type="match status" value="1"/>
</dbReference>
<dbReference type="AlphaFoldDB" id="A0A2D2B4C7"/>
<feature type="transmembrane region" description="Helical" evidence="8">
    <location>
        <begin position="538"/>
        <end position="563"/>
    </location>
</feature>